<name>A0AAD5TCE8_9FUNG</name>
<organism evidence="2 3">
    <name type="scientific">Geranomyces variabilis</name>
    <dbReference type="NCBI Taxonomy" id="109894"/>
    <lineage>
        <taxon>Eukaryota</taxon>
        <taxon>Fungi</taxon>
        <taxon>Fungi incertae sedis</taxon>
        <taxon>Chytridiomycota</taxon>
        <taxon>Chytridiomycota incertae sedis</taxon>
        <taxon>Chytridiomycetes</taxon>
        <taxon>Spizellomycetales</taxon>
        <taxon>Powellomycetaceae</taxon>
        <taxon>Geranomyces</taxon>
    </lineage>
</organism>
<dbReference type="AlphaFoldDB" id="A0AAD5TCE8"/>
<proteinExistence type="predicted"/>
<feature type="region of interest" description="Disordered" evidence="1">
    <location>
        <begin position="338"/>
        <end position="380"/>
    </location>
</feature>
<evidence type="ECO:0000313" key="3">
    <source>
        <dbReference type="Proteomes" id="UP001212152"/>
    </source>
</evidence>
<feature type="region of interest" description="Disordered" evidence="1">
    <location>
        <begin position="408"/>
        <end position="446"/>
    </location>
</feature>
<keyword evidence="3" id="KW-1185">Reference proteome</keyword>
<feature type="compositionally biased region" description="Basic and acidic residues" evidence="1">
    <location>
        <begin position="433"/>
        <end position="446"/>
    </location>
</feature>
<gene>
    <name evidence="2" type="ORF">HDU87_000907</name>
</gene>
<evidence type="ECO:0000256" key="1">
    <source>
        <dbReference type="SAM" id="MobiDB-lite"/>
    </source>
</evidence>
<accession>A0AAD5TCE8</accession>
<evidence type="ECO:0000313" key="2">
    <source>
        <dbReference type="EMBL" id="KAJ3169033.1"/>
    </source>
</evidence>
<feature type="region of interest" description="Disordered" evidence="1">
    <location>
        <begin position="297"/>
        <end position="326"/>
    </location>
</feature>
<comment type="caution">
    <text evidence="2">The sequence shown here is derived from an EMBL/GenBank/DDBJ whole genome shotgun (WGS) entry which is preliminary data.</text>
</comment>
<protein>
    <submittedName>
        <fullName evidence="2">Uncharacterized protein</fullName>
    </submittedName>
</protein>
<reference evidence="2" key="1">
    <citation type="submission" date="2020-05" db="EMBL/GenBank/DDBJ databases">
        <title>Phylogenomic resolution of chytrid fungi.</title>
        <authorList>
            <person name="Stajich J.E."/>
            <person name="Amses K."/>
            <person name="Simmons R."/>
            <person name="Seto K."/>
            <person name="Myers J."/>
            <person name="Bonds A."/>
            <person name="Quandt C.A."/>
            <person name="Barry K."/>
            <person name="Liu P."/>
            <person name="Grigoriev I."/>
            <person name="Longcore J.E."/>
            <person name="James T.Y."/>
        </authorList>
    </citation>
    <scope>NUCLEOTIDE SEQUENCE</scope>
    <source>
        <strain evidence="2">JEL0379</strain>
    </source>
</reference>
<sequence>MSALLATTTAGGLFESALALVSAKGLLDSDRTALLGALIAQSEDVDLHTRLAGEFAWDGCSFGSPIDNWSALIELLRPPPVFAGLPWQPTPNLSALALNIDTSITLYQPPSAAACRTLSDVAWDLRDASIPDSEKSAIFANVVQACDECRDNWLLKFELRLRFSWDGSAFEPPIEDWAEVVRFLKPALKTTIAADGSAVDPWKTLEGYKQIRDADHLWDYVERHSLCRSGRVHLNDFLYNIFIAPIQITEKRFREMASEKTYPITVLETTAAAVTAAERAITSPWWDESTVAERASMFASTSSSSRNEQRRLHHKLPTPAAAPPAPDLLETAAERDLWDTPLPGVPMPPAYGRAGGTLNKTTEWNNPFGDAAASPPQPKFCEEDPCRLPAAGASPARELELGVAKWSLESTPSEKSSIADRKEWDFCSSESPSEERSVKSEEFEQV</sequence>
<dbReference type="Proteomes" id="UP001212152">
    <property type="component" value="Unassembled WGS sequence"/>
</dbReference>
<dbReference type="EMBL" id="JADGJQ010000113">
    <property type="protein sequence ID" value="KAJ3169033.1"/>
    <property type="molecule type" value="Genomic_DNA"/>
</dbReference>